<feature type="domain" description="Nucleotide-diphospho-sugar transferase" evidence="2">
    <location>
        <begin position="193"/>
        <end position="331"/>
    </location>
</feature>
<dbReference type="Pfam" id="PF03407">
    <property type="entry name" value="Nucleotid_trans"/>
    <property type="match status" value="1"/>
</dbReference>
<evidence type="ECO:0000256" key="1">
    <source>
        <dbReference type="SAM" id="MobiDB-lite"/>
    </source>
</evidence>
<evidence type="ECO:0000313" key="3">
    <source>
        <dbReference type="EMBL" id="TNY19154.1"/>
    </source>
</evidence>
<keyword evidence="4" id="KW-1185">Reference proteome</keyword>
<dbReference type="AlphaFoldDB" id="A0A5C5FT65"/>
<organism evidence="3 4">
    <name type="scientific">Rhodotorula diobovata</name>
    <dbReference type="NCBI Taxonomy" id="5288"/>
    <lineage>
        <taxon>Eukaryota</taxon>
        <taxon>Fungi</taxon>
        <taxon>Dikarya</taxon>
        <taxon>Basidiomycota</taxon>
        <taxon>Pucciniomycotina</taxon>
        <taxon>Microbotryomycetes</taxon>
        <taxon>Sporidiobolales</taxon>
        <taxon>Sporidiobolaceae</taxon>
        <taxon>Rhodotorula</taxon>
    </lineage>
</organism>
<reference evidence="3 4" key="1">
    <citation type="submission" date="2019-03" db="EMBL/GenBank/DDBJ databases">
        <title>Rhodosporidium diobovatum UCD-FST 08-225 genome sequencing, assembly, and annotation.</title>
        <authorList>
            <person name="Fakankun I.U."/>
            <person name="Fristensky B."/>
            <person name="Levin D.B."/>
        </authorList>
    </citation>
    <scope>NUCLEOTIDE SEQUENCE [LARGE SCALE GENOMIC DNA]</scope>
    <source>
        <strain evidence="3 4">UCD-FST 08-225</strain>
    </source>
</reference>
<feature type="region of interest" description="Disordered" evidence="1">
    <location>
        <begin position="1"/>
        <end position="24"/>
    </location>
</feature>
<dbReference type="InterPro" id="IPR005069">
    <property type="entry name" value="Nucl-diP-sugar_transferase"/>
</dbReference>
<evidence type="ECO:0000259" key="2">
    <source>
        <dbReference type="Pfam" id="PF03407"/>
    </source>
</evidence>
<dbReference type="EMBL" id="SOZI01000106">
    <property type="protein sequence ID" value="TNY19154.1"/>
    <property type="molecule type" value="Genomic_DNA"/>
</dbReference>
<dbReference type="OrthoDB" id="2520881at2759"/>
<proteinExistence type="predicted"/>
<comment type="caution">
    <text evidence="3">The sequence shown here is derived from an EMBL/GenBank/DDBJ whole genome shotgun (WGS) entry which is preliminary data.</text>
</comment>
<accession>A0A5C5FT65</accession>
<protein>
    <recommendedName>
        <fullName evidence="2">Nucleotide-diphospho-sugar transferase domain-containing protein</fullName>
    </recommendedName>
</protein>
<gene>
    <name evidence="3" type="ORF">DMC30DRAFT_354389</name>
</gene>
<evidence type="ECO:0000313" key="4">
    <source>
        <dbReference type="Proteomes" id="UP000311382"/>
    </source>
</evidence>
<sequence length="584" mass="65916">MHGLASSSPPLRLPPSSSWLVPSPSSLNRRRTLPLLGALLCFFALLHAVVEVPDEPAARLRQLFSLEPAVPKATLGADLSFTQYLDAHWPLERRTQQPHLWITLADGLFARTGAANLDAFVRQLNLERRRKYGRKTRETHLVTLCLDEPCVVECAQRDMYAYGGFPRQKPEQILNATWPKLASLIEGLPHRDLFFVDADVSFAQDPYPHMEPLMENYDLLAQENDAFGYFNTGASRPSQVLSPLPPAPDMDMVKVSRDQVNFNMVLDTALLRLHNDSRPMQRPLKSDFVAQNGLRVHVLDQRQFRVYHQRKDAWVAMHDSTFLHMTCADDAWVKLFIPKVEGFWTDLDGYYSLPPQLLSIDELAGTKDDLAQLFRILLALAHYTGRALTLPSHAVIFDLGKSFPTPVRKSYETFPLSQLAAPGADSPLNVSVVEPAYVEHASSWLLGKSVLDTDKRRDDGWWQSLAKAERERRMDLALGMTKVFDLDMRAHSTFASLLSKAISNPLLAEAAHVRLINSEWPGFQRWRTWQLPGAVSHVGTCAQLEKMPGCDQVCRFDGRETRIRVDEPWPSLEQVLGVERASGL</sequence>
<dbReference type="Proteomes" id="UP000311382">
    <property type="component" value="Unassembled WGS sequence"/>
</dbReference>
<name>A0A5C5FT65_9BASI</name>